<comment type="subcellular location">
    <subcellularLocation>
        <location evidence="1">Cell membrane</location>
        <topology evidence="1">Multi-pass membrane protein</topology>
    </subcellularLocation>
</comment>
<dbReference type="RefSeq" id="WP_328709905.1">
    <property type="nucleotide sequence ID" value="NZ_CP108085.1"/>
</dbReference>
<proteinExistence type="inferred from homology"/>
<evidence type="ECO:0000313" key="3">
    <source>
        <dbReference type="Proteomes" id="UP001432011"/>
    </source>
</evidence>
<keyword evidence="1" id="KW-1133">Transmembrane helix</keyword>
<keyword evidence="1" id="KW-0472">Membrane</keyword>
<feature type="transmembrane region" description="Helical" evidence="1">
    <location>
        <begin position="47"/>
        <end position="69"/>
    </location>
</feature>
<keyword evidence="1" id="KW-0812">Transmembrane</keyword>
<feature type="transmembrane region" description="Helical" evidence="1">
    <location>
        <begin position="16"/>
        <end position="41"/>
    </location>
</feature>
<dbReference type="PANTHER" id="PTHR30353">
    <property type="entry name" value="INNER MEMBRANE PROTEIN DEDA-RELATED"/>
    <property type="match status" value="1"/>
</dbReference>
<dbReference type="InterPro" id="IPR032818">
    <property type="entry name" value="DedA-like"/>
</dbReference>
<gene>
    <name evidence="2" type="ORF">OG913_05785</name>
</gene>
<sequence>MPTLAGVSHMSFRRFLLFNVLGGVLWGVGYTLLGFFAGAAYKQVQSAVGGVVAAVLAAVVVTALVVWRVRRHRRRSRERGNSGR</sequence>
<dbReference type="EMBL" id="CP108085">
    <property type="protein sequence ID" value="WUP76530.1"/>
    <property type="molecule type" value="Genomic_DNA"/>
</dbReference>
<dbReference type="Proteomes" id="UP001432011">
    <property type="component" value="Chromosome"/>
</dbReference>
<evidence type="ECO:0008006" key="4">
    <source>
        <dbReference type="Google" id="ProtNLM"/>
    </source>
</evidence>
<accession>A0ABZ1SU44</accession>
<evidence type="ECO:0000313" key="2">
    <source>
        <dbReference type="EMBL" id="WUP76530.1"/>
    </source>
</evidence>
<keyword evidence="1" id="KW-1003">Cell membrane</keyword>
<protein>
    <recommendedName>
        <fullName evidence="4">DedA family protein</fullName>
    </recommendedName>
</protein>
<keyword evidence="3" id="KW-1185">Reference proteome</keyword>
<reference evidence="2" key="1">
    <citation type="submission" date="2022-10" db="EMBL/GenBank/DDBJ databases">
        <title>The complete genomes of actinobacterial strains from the NBC collection.</title>
        <authorList>
            <person name="Joergensen T.S."/>
            <person name="Alvarez Arevalo M."/>
            <person name="Sterndorff E.B."/>
            <person name="Faurdal D."/>
            <person name="Vuksanovic O."/>
            <person name="Mourched A.-S."/>
            <person name="Charusanti P."/>
            <person name="Shaw S."/>
            <person name="Blin K."/>
            <person name="Weber T."/>
        </authorList>
    </citation>
    <scope>NUCLEOTIDE SEQUENCE</scope>
    <source>
        <strain evidence="2">NBC_00254</strain>
    </source>
</reference>
<evidence type="ECO:0000256" key="1">
    <source>
        <dbReference type="RuleBase" id="RU367016"/>
    </source>
</evidence>
<name>A0ABZ1SU44_9ACTN</name>
<comment type="caution">
    <text evidence="1">Lacks conserved residue(s) required for the propagation of feature annotation.</text>
</comment>
<organism evidence="2 3">
    <name type="scientific">Microbispora hainanensis</name>
    <dbReference type="NCBI Taxonomy" id="568844"/>
    <lineage>
        <taxon>Bacteria</taxon>
        <taxon>Bacillati</taxon>
        <taxon>Actinomycetota</taxon>
        <taxon>Actinomycetes</taxon>
        <taxon>Streptosporangiales</taxon>
        <taxon>Streptosporangiaceae</taxon>
        <taxon>Microbispora</taxon>
    </lineage>
</organism>
<comment type="similarity">
    <text evidence="1">Belongs to the DedA family.</text>
</comment>
<dbReference type="PANTHER" id="PTHR30353:SF0">
    <property type="entry name" value="TRANSMEMBRANE PROTEIN"/>
    <property type="match status" value="1"/>
</dbReference>